<dbReference type="PANTHER" id="PTHR13078:SF56">
    <property type="entry name" value="PEROXISOMAL MULTIFUNCTIONAL ENZYME TYPE 2"/>
    <property type="match status" value="1"/>
</dbReference>
<dbReference type="Gene3D" id="3.10.129.10">
    <property type="entry name" value="Hotdog Thioesterase"/>
    <property type="match status" value="1"/>
</dbReference>
<protein>
    <submittedName>
        <fullName evidence="3">3-alpha,7-alpha, 12-alpha-trihydroxy-5-beta-cholest-24-enoyl-CoA hydratase</fullName>
    </submittedName>
</protein>
<gene>
    <name evidence="3" type="ORF">CNE99_01105</name>
</gene>
<dbReference type="Proteomes" id="UP000219327">
    <property type="component" value="Unassembled WGS sequence"/>
</dbReference>
<dbReference type="EMBL" id="NTKD01000003">
    <property type="protein sequence ID" value="PDH41718.1"/>
    <property type="molecule type" value="Genomic_DNA"/>
</dbReference>
<dbReference type="GO" id="GO:0004300">
    <property type="term" value="F:enoyl-CoA hydratase activity"/>
    <property type="evidence" value="ECO:0007669"/>
    <property type="project" value="TreeGrafter"/>
</dbReference>
<organism evidence="3 4">
    <name type="scientific">OM182 bacterium MED-G24</name>
    <dbReference type="NCBI Taxonomy" id="1986255"/>
    <lineage>
        <taxon>Bacteria</taxon>
        <taxon>Pseudomonadati</taxon>
        <taxon>Pseudomonadota</taxon>
        <taxon>Gammaproteobacteria</taxon>
        <taxon>OMG group</taxon>
        <taxon>OM182 clade</taxon>
    </lineage>
</organism>
<evidence type="ECO:0000259" key="2">
    <source>
        <dbReference type="Pfam" id="PF22622"/>
    </source>
</evidence>
<dbReference type="GO" id="GO:0003857">
    <property type="term" value="F:(3S)-3-hydroxyacyl-CoA dehydrogenase (NAD+) activity"/>
    <property type="evidence" value="ECO:0007669"/>
    <property type="project" value="TreeGrafter"/>
</dbReference>
<dbReference type="GO" id="GO:0044594">
    <property type="term" value="F:17-beta-hydroxysteroid dehydrogenase (NAD+) activity"/>
    <property type="evidence" value="ECO:0007669"/>
    <property type="project" value="TreeGrafter"/>
</dbReference>
<dbReference type="PANTHER" id="PTHR13078">
    <property type="entry name" value="PEROXISOMAL MULTIFUNCTIONAL ENZYME TYPE 2-RELATED"/>
    <property type="match status" value="1"/>
</dbReference>
<evidence type="ECO:0000313" key="4">
    <source>
        <dbReference type="Proteomes" id="UP000219327"/>
    </source>
</evidence>
<dbReference type="GO" id="GO:0006635">
    <property type="term" value="P:fatty acid beta-oxidation"/>
    <property type="evidence" value="ECO:0007669"/>
    <property type="project" value="TreeGrafter"/>
</dbReference>
<name>A0A2A5WZF6_9GAMM</name>
<dbReference type="InterPro" id="IPR054357">
    <property type="entry name" value="MFE-2_N"/>
</dbReference>
<dbReference type="AlphaFoldDB" id="A0A2A5WZF6"/>
<comment type="caution">
    <text evidence="3">The sequence shown here is derived from an EMBL/GenBank/DDBJ whole genome shotgun (WGS) entry which is preliminary data.</text>
</comment>
<feature type="domain" description="MaoC-like" evidence="1">
    <location>
        <begin position="171"/>
        <end position="284"/>
    </location>
</feature>
<dbReference type="Pfam" id="PF22622">
    <property type="entry name" value="MFE-2_hydrat-2_N"/>
    <property type="match status" value="1"/>
</dbReference>
<sequence>MADVEEELTREPVQLEGGYTDRDSLLYAVAIGMAKDPLDEKELEYTCESVGQRVVPTAATVLSRGRRPVSSDAPARTPGLTSKMNFTMLLHGEQRLVVHQPLPQAAETLVTNRTTGVYDKGEGKGALVTTETDVNLKDGSPLFTLGSTMFYRGDGGFGGTAEGAPEPHVLPDRAPDVTCEMPQREDQAMVYALCGDRNPLHRDPGFAQRAGFDRPILHGLCSYGISCHAVLKAMLDYDETQISGFDVRFSTPVYPGETQVLEAWRDGNVVSFRVRIKERDVISINNGKCTIR</sequence>
<dbReference type="InterPro" id="IPR002539">
    <property type="entry name" value="MaoC-like_dom"/>
</dbReference>
<feature type="domain" description="Peroxisomal multifunctional enzyme type 2-like N-terminal" evidence="2">
    <location>
        <begin position="19"/>
        <end position="153"/>
    </location>
</feature>
<evidence type="ECO:0000313" key="3">
    <source>
        <dbReference type="EMBL" id="PDH41718.1"/>
    </source>
</evidence>
<dbReference type="CDD" id="cd03448">
    <property type="entry name" value="HDE_HSD"/>
    <property type="match status" value="1"/>
</dbReference>
<proteinExistence type="predicted"/>
<reference evidence="3 4" key="1">
    <citation type="submission" date="2017-08" db="EMBL/GenBank/DDBJ databases">
        <title>Fine stratification of microbial communities through a metagenomic profile of the photic zone.</title>
        <authorList>
            <person name="Haro-Moreno J.M."/>
            <person name="Lopez-Perez M."/>
            <person name="De La Torre J."/>
            <person name="Picazo A."/>
            <person name="Camacho A."/>
            <person name="Rodriguez-Valera F."/>
        </authorList>
    </citation>
    <scope>NUCLEOTIDE SEQUENCE [LARGE SCALE GENOMIC DNA]</scope>
    <source>
        <strain evidence="3">MED-G24</strain>
    </source>
</reference>
<evidence type="ECO:0000259" key="1">
    <source>
        <dbReference type="Pfam" id="PF01575"/>
    </source>
</evidence>
<dbReference type="InterPro" id="IPR029069">
    <property type="entry name" value="HotDog_dom_sf"/>
</dbReference>
<accession>A0A2A5WZF6</accession>
<dbReference type="SUPFAM" id="SSF54637">
    <property type="entry name" value="Thioesterase/thiol ester dehydrase-isomerase"/>
    <property type="match status" value="2"/>
</dbReference>
<dbReference type="Pfam" id="PF01575">
    <property type="entry name" value="MaoC_dehydratas"/>
    <property type="match status" value="1"/>
</dbReference>